<dbReference type="AlphaFoldDB" id="E3PVA7"/>
<reference evidence="2" key="1">
    <citation type="journal article" date="2010" name="BMC Genomics">
        <title>Clostridium sticklandii, a specialist in amino acid degradation:revisiting its metabolism through its genome sequence.</title>
        <authorList>
            <person name="Fonknechten N."/>
            <person name="Chaussonnerie S."/>
            <person name="Tricot S."/>
            <person name="Lajus A."/>
            <person name="Andreesen J.R."/>
            <person name="Perchat N."/>
            <person name="Pelletier E."/>
            <person name="Gouyvenoux M."/>
            <person name="Barbe V."/>
            <person name="Salanoubat M."/>
            <person name="Le Paslier D."/>
            <person name="Weissenbach J."/>
            <person name="Cohen G.N."/>
            <person name="Kreimeyer A."/>
        </authorList>
    </citation>
    <scope>NUCLEOTIDE SEQUENCE [LARGE SCALE GENOMIC DNA]</scope>
    <source>
        <strain evidence="2">ATCC 12662 / DSM 519 / JCM 1433 / CCUG 9281 / NCIMB 10654 / HF</strain>
    </source>
</reference>
<dbReference type="Proteomes" id="UP000007041">
    <property type="component" value="Chromosome"/>
</dbReference>
<dbReference type="KEGG" id="cst:CLOST_2444"/>
<evidence type="ECO:0000313" key="2">
    <source>
        <dbReference type="Proteomes" id="UP000007041"/>
    </source>
</evidence>
<proteinExistence type="predicted"/>
<sequence length="69" mass="8020">MLKFTVNIIVSHRVKTINFIMMRKFKQVIHCHLLIKGVGFCKIKEKQSILMGGVFSVSEYHIASDRKKI</sequence>
<name>E3PVA7_ACESD</name>
<accession>E3PVA7</accession>
<protein>
    <submittedName>
        <fullName evidence="1">Uncharacterized protein</fullName>
    </submittedName>
</protein>
<dbReference type="BioCyc" id="CSTI499177:GJE9-2538-MONOMER"/>
<keyword evidence="2" id="KW-1185">Reference proteome</keyword>
<evidence type="ECO:0000313" key="1">
    <source>
        <dbReference type="EMBL" id="CBH22560.1"/>
    </source>
</evidence>
<dbReference type="EMBL" id="FP565809">
    <property type="protein sequence ID" value="CBH22560.1"/>
    <property type="molecule type" value="Genomic_DNA"/>
</dbReference>
<gene>
    <name evidence="1" type="ordered locus">CLOST_2444</name>
</gene>
<organism evidence="1 2">
    <name type="scientific">Acetoanaerobium sticklandii (strain ATCC 12662 / DSM 519 / JCM 1433 / CCUG 9281 / NCIMB 10654 / HF)</name>
    <name type="common">Clostridium sticklandii</name>
    <dbReference type="NCBI Taxonomy" id="499177"/>
    <lineage>
        <taxon>Bacteria</taxon>
        <taxon>Bacillati</taxon>
        <taxon>Bacillota</taxon>
        <taxon>Clostridia</taxon>
        <taxon>Peptostreptococcales</taxon>
        <taxon>Filifactoraceae</taxon>
        <taxon>Acetoanaerobium</taxon>
    </lineage>
</organism>
<dbReference type="HOGENOM" id="CLU_2768654_0_0_9"/>